<feature type="domain" description="FPG-type" evidence="16">
    <location>
        <begin position="227"/>
        <end position="261"/>
    </location>
</feature>
<dbReference type="InterPro" id="IPR012319">
    <property type="entry name" value="FPG_cat"/>
</dbReference>
<reference evidence="19" key="1">
    <citation type="journal article" date="2019" name="Int. J. Syst. Evol. Microbiol.">
        <title>The Global Catalogue of Microorganisms (GCM) 10K type strain sequencing project: providing services to taxonomists for standard genome sequencing and annotation.</title>
        <authorList>
            <consortium name="The Broad Institute Genomics Platform"/>
            <consortium name="The Broad Institute Genome Sequencing Center for Infectious Disease"/>
            <person name="Wu L."/>
            <person name="Ma J."/>
        </authorList>
    </citation>
    <scope>NUCLEOTIDE SEQUENCE [LARGE SCALE GENOMIC DNA]</scope>
    <source>
        <strain evidence="19">JCM 31037</strain>
    </source>
</reference>
<evidence type="ECO:0000256" key="15">
    <source>
        <dbReference type="PROSITE-ProRule" id="PRU00391"/>
    </source>
</evidence>
<evidence type="ECO:0000256" key="2">
    <source>
        <dbReference type="ARBA" id="ARBA00009409"/>
    </source>
</evidence>
<dbReference type="InterPro" id="IPR015886">
    <property type="entry name" value="H2TH_FPG"/>
</dbReference>
<proteinExistence type="inferred from homology"/>
<dbReference type="InterPro" id="IPR010663">
    <property type="entry name" value="Znf_FPG/IleRS"/>
</dbReference>
<feature type="domain" description="Formamidopyrimidine-DNA glycosylase catalytic" evidence="17">
    <location>
        <begin position="2"/>
        <end position="103"/>
    </location>
</feature>
<keyword evidence="8" id="KW-0862">Zinc</keyword>
<sequence length="265" mass="29102">MPEGDTVWNTAQVLHRALAGALLTGSDFRIPRLATVDLSGWTVLESASRGKHLLLRLAAPDDQRRLTLHSHLRMDGAWRTYAPGQRWTGGPAHLIRVVLRTSGTVAVGYHLHEVALVPTAEERTLLGHLGPDLLGADWDPDEAVRRLAAHPTTDIADALLDQANLAGIGNLYKSEVLFLRRVPPWTPVRDVPDLPGLVTLAQRLLSANRGRWSQSTTGSTRPGETSYVYGRQGRPCRRCGTPIRAARQGDRLTYWCPTCQLAPEA</sequence>
<organism evidence="18 19">
    <name type="scientific">Micromonospora sonneratiae</name>
    <dbReference type="NCBI Taxonomy" id="1184706"/>
    <lineage>
        <taxon>Bacteria</taxon>
        <taxon>Bacillati</taxon>
        <taxon>Actinomycetota</taxon>
        <taxon>Actinomycetes</taxon>
        <taxon>Micromonosporales</taxon>
        <taxon>Micromonosporaceae</taxon>
        <taxon>Micromonospora</taxon>
    </lineage>
</organism>
<dbReference type="SMART" id="SM00898">
    <property type="entry name" value="Fapy_DNA_glyco"/>
    <property type="match status" value="1"/>
</dbReference>
<dbReference type="CDD" id="cd08971">
    <property type="entry name" value="AcNei2_N"/>
    <property type="match status" value="1"/>
</dbReference>
<evidence type="ECO:0000256" key="6">
    <source>
        <dbReference type="ARBA" id="ARBA00022771"/>
    </source>
</evidence>
<dbReference type="PROSITE" id="PS01242">
    <property type="entry name" value="ZF_FPG_1"/>
    <property type="match status" value="1"/>
</dbReference>
<evidence type="ECO:0000256" key="9">
    <source>
        <dbReference type="ARBA" id="ARBA00023125"/>
    </source>
</evidence>
<dbReference type="Pfam" id="PF06831">
    <property type="entry name" value="H2TH"/>
    <property type="match status" value="1"/>
</dbReference>
<dbReference type="RefSeq" id="WP_377576082.1">
    <property type="nucleotide sequence ID" value="NZ_JBHTMP010000059.1"/>
</dbReference>
<dbReference type="InterPro" id="IPR015887">
    <property type="entry name" value="DNA_glyclase_Znf_dom_DNA_BS"/>
</dbReference>
<evidence type="ECO:0000259" key="17">
    <source>
        <dbReference type="PROSITE" id="PS51068"/>
    </source>
</evidence>
<evidence type="ECO:0000259" key="16">
    <source>
        <dbReference type="PROSITE" id="PS51066"/>
    </source>
</evidence>
<keyword evidence="7" id="KW-0378">Hydrolase</keyword>
<dbReference type="SMART" id="SM01232">
    <property type="entry name" value="H2TH"/>
    <property type="match status" value="1"/>
</dbReference>
<keyword evidence="9" id="KW-0238">DNA-binding</keyword>
<dbReference type="Gene3D" id="1.10.8.50">
    <property type="match status" value="1"/>
</dbReference>
<evidence type="ECO:0000313" key="18">
    <source>
        <dbReference type="EMBL" id="MFD1324821.1"/>
    </source>
</evidence>
<keyword evidence="12" id="KW-0511">Multifunctional enzyme</keyword>
<dbReference type="SUPFAM" id="SSF46946">
    <property type="entry name" value="S13-like H2TH domain"/>
    <property type="match status" value="1"/>
</dbReference>
<evidence type="ECO:0000256" key="3">
    <source>
        <dbReference type="ARBA" id="ARBA00012720"/>
    </source>
</evidence>
<evidence type="ECO:0000256" key="8">
    <source>
        <dbReference type="ARBA" id="ARBA00022833"/>
    </source>
</evidence>
<dbReference type="PROSITE" id="PS51068">
    <property type="entry name" value="FPG_CAT"/>
    <property type="match status" value="1"/>
</dbReference>
<comment type="cofactor">
    <cofactor evidence="1">
        <name>Zn(2+)</name>
        <dbReference type="ChEBI" id="CHEBI:29105"/>
    </cofactor>
</comment>
<comment type="similarity">
    <text evidence="2">Belongs to the FPG family.</text>
</comment>
<dbReference type="InterPro" id="IPR035937">
    <property type="entry name" value="FPG_N"/>
</dbReference>
<dbReference type="PANTHER" id="PTHR42697">
    <property type="entry name" value="ENDONUCLEASE 8"/>
    <property type="match status" value="1"/>
</dbReference>
<comment type="catalytic activity">
    <reaction evidence="14">
        <text>2'-deoxyribonucleotide-(2'-deoxyribose 5'-phosphate)-2'-deoxyribonucleotide-DNA = a 3'-end 2'-deoxyribonucleotide-(2,3-dehydro-2,3-deoxyribose 5'-phosphate)-DNA + a 5'-end 5'-phospho-2'-deoxyribonucleoside-DNA + H(+)</text>
        <dbReference type="Rhea" id="RHEA:66592"/>
        <dbReference type="Rhea" id="RHEA-COMP:13180"/>
        <dbReference type="Rhea" id="RHEA-COMP:16897"/>
        <dbReference type="Rhea" id="RHEA-COMP:17067"/>
        <dbReference type="ChEBI" id="CHEBI:15378"/>
        <dbReference type="ChEBI" id="CHEBI:136412"/>
        <dbReference type="ChEBI" id="CHEBI:157695"/>
        <dbReference type="ChEBI" id="CHEBI:167181"/>
        <dbReference type="EC" id="4.2.99.18"/>
    </reaction>
</comment>
<accession>A0ABW3YN85</accession>
<gene>
    <name evidence="18" type="ORF">ACFQ4H_27420</name>
</gene>
<name>A0ABW3YN85_9ACTN</name>
<dbReference type="Pfam" id="PF06827">
    <property type="entry name" value="zf-FPG_IleRS"/>
    <property type="match status" value="1"/>
</dbReference>
<evidence type="ECO:0000256" key="10">
    <source>
        <dbReference type="ARBA" id="ARBA00023204"/>
    </source>
</evidence>
<dbReference type="PROSITE" id="PS51066">
    <property type="entry name" value="ZF_FPG_2"/>
    <property type="match status" value="1"/>
</dbReference>
<evidence type="ECO:0000256" key="7">
    <source>
        <dbReference type="ARBA" id="ARBA00022801"/>
    </source>
</evidence>
<evidence type="ECO:0000256" key="1">
    <source>
        <dbReference type="ARBA" id="ARBA00001947"/>
    </source>
</evidence>
<evidence type="ECO:0000256" key="5">
    <source>
        <dbReference type="ARBA" id="ARBA00022763"/>
    </source>
</evidence>
<dbReference type="Proteomes" id="UP001597260">
    <property type="component" value="Unassembled WGS sequence"/>
</dbReference>
<evidence type="ECO:0000256" key="4">
    <source>
        <dbReference type="ARBA" id="ARBA00022723"/>
    </source>
</evidence>
<dbReference type="InterPro" id="IPR000214">
    <property type="entry name" value="Znf_DNA_glyclase/AP_lyase"/>
</dbReference>
<evidence type="ECO:0000313" key="19">
    <source>
        <dbReference type="Proteomes" id="UP001597260"/>
    </source>
</evidence>
<evidence type="ECO:0000256" key="14">
    <source>
        <dbReference type="ARBA" id="ARBA00044632"/>
    </source>
</evidence>
<keyword evidence="4" id="KW-0479">Metal-binding</keyword>
<dbReference type="Gene3D" id="3.20.190.10">
    <property type="entry name" value="MutM-like, N-terminal"/>
    <property type="match status" value="1"/>
</dbReference>
<keyword evidence="19" id="KW-1185">Reference proteome</keyword>
<protein>
    <recommendedName>
        <fullName evidence="3">DNA-(apurinic or apyrimidinic site) lyase</fullName>
        <ecNumber evidence="3">4.2.99.18</ecNumber>
    </recommendedName>
</protein>
<dbReference type="PANTHER" id="PTHR42697:SF1">
    <property type="entry name" value="ENDONUCLEASE 8"/>
    <property type="match status" value="1"/>
</dbReference>
<keyword evidence="13" id="KW-0326">Glycosidase</keyword>
<evidence type="ECO:0000256" key="12">
    <source>
        <dbReference type="ARBA" id="ARBA00023268"/>
    </source>
</evidence>
<comment type="caution">
    <text evidence="18">The sequence shown here is derived from an EMBL/GenBank/DDBJ whole genome shotgun (WGS) entry which is preliminary data.</text>
</comment>
<evidence type="ECO:0000256" key="13">
    <source>
        <dbReference type="ARBA" id="ARBA00023295"/>
    </source>
</evidence>
<keyword evidence="10" id="KW-0234">DNA repair</keyword>
<dbReference type="SUPFAM" id="SSF81624">
    <property type="entry name" value="N-terminal domain of MutM-like DNA repair proteins"/>
    <property type="match status" value="1"/>
</dbReference>
<keyword evidence="5" id="KW-0227">DNA damage</keyword>
<dbReference type="InterPro" id="IPR044090">
    <property type="entry name" value="Nei2_N"/>
</dbReference>
<dbReference type="InterPro" id="IPR010979">
    <property type="entry name" value="Ribosomal_uS13-like_H2TH"/>
</dbReference>
<evidence type="ECO:0000256" key="11">
    <source>
        <dbReference type="ARBA" id="ARBA00023239"/>
    </source>
</evidence>
<keyword evidence="11" id="KW-0456">Lyase</keyword>
<dbReference type="EC" id="4.2.99.18" evidence="3"/>
<keyword evidence="6 15" id="KW-0863">Zinc-finger</keyword>
<dbReference type="SUPFAM" id="SSF57716">
    <property type="entry name" value="Glucocorticoid receptor-like (DNA-binding domain)"/>
    <property type="match status" value="1"/>
</dbReference>
<dbReference type="Pfam" id="PF01149">
    <property type="entry name" value="Fapy_DNA_glyco"/>
    <property type="match status" value="1"/>
</dbReference>
<dbReference type="EMBL" id="JBHTMP010000059">
    <property type="protein sequence ID" value="MFD1324821.1"/>
    <property type="molecule type" value="Genomic_DNA"/>
</dbReference>